<reference evidence="10 11" key="1">
    <citation type="submission" date="2024-01" db="EMBL/GenBank/DDBJ databases">
        <title>The genome of the rayed Mediterranean limpet Patella caerulea (Linnaeus, 1758).</title>
        <authorList>
            <person name="Anh-Thu Weber A."/>
            <person name="Halstead-Nussloch G."/>
        </authorList>
    </citation>
    <scope>NUCLEOTIDE SEQUENCE [LARGE SCALE GENOMIC DNA]</scope>
    <source>
        <strain evidence="10">AATW-2023a</strain>
        <tissue evidence="10">Whole specimen</tissue>
    </source>
</reference>
<dbReference type="PANTHER" id="PTHR24243">
    <property type="entry name" value="G-PROTEIN COUPLED RECEPTOR"/>
    <property type="match status" value="1"/>
</dbReference>
<evidence type="ECO:0000256" key="8">
    <source>
        <dbReference type="SAM" id="Phobius"/>
    </source>
</evidence>
<keyword evidence="3 8" id="KW-1133">Transmembrane helix</keyword>
<dbReference type="GO" id="GO:0004930">
    <property type="term" value="F:G protein-coupled receptor activity"/>
    <property type="evidence" value="ECO:0007669"/>
    <property type="project" value="UniProtKB-KW"/>
</dbReference>
<feature type="transmembrane region" description="Helical" evidence="8">
    <location>
        <begin position="285"/>
        <end position="309"/>
    </location>
</feature>
<comment type="subcellular location">
    <subcellularLocation>
        <location evidence="1">Membrane</location>
        <topology evidence="1">Multi-pass membrane protein</topology>
    </subcellularLocation>
</comment>
<dbReference type="InterPro" id="IPR017452">
    <property type="entry name" value="GPCR_Rhodpsn_7TM"/>
</dbReference>
<accession>A0AAN8JW86</accession>
<dbReference type="AlphaFoldDB" id="A0AAN8JW86"/>
<evidence type="ECO:0000313" key="10">
    <source>
        <dbReference type="EMBL" id="KAK6184030.1"/>
    </source>
</evidence>
<feature type="transmembrane region" description="Helical" evidence="8">
    <location>
        <begin position="229"/>
        <end position="256"/>
    </location>
</feature>
<name>A0AAN8JW86_PATCE</name>
<keyword evidence="6" id="KW-0675">Receptor</keyword>
<dbReference type="EMBL" id="JAZGQO010000006">
    <property type="protein sequence ID" value="KAK6184030.1"/>
    <property type="molecule type" value="Genomic_DNA"/>
</dbReference>
<dbReference type="Gene3D" id="1.20.1070.10">
    <property type="entry name" value="Rhodopsin 7-helix transmembrane proteins"/>
    <property type="match status" value="1"/>
</dbReference>
<feature type="transmembrane region" description="Helical" evidence="8">
    <location>
        <begin position="101"/>
        <end position="122"/>
    </location>
</feature>
<keyword evidence="7" id="KW-0807">Transducer</keyword>
<sequence length="420" mass="47322">MAILFKANDATTTDSSSETTIVPTFPTRDGVFINTTQRCAKFENESSCSTTSDTVVDDITKKIGITTEYIGYVAIPVFLVIGLSGNTLTTIVMLSPQFRKMSISVFLVALAFSDTTLILMLPFNKGFVRKILGVDIRALSSAGCKLFFLMFRSAKMTSSWFVVFLCLEKFVAVWFPLKTKFICTKRNAYIGLVLVYTFLFSFNGVWTFASRLSKGACIPHYPEPAYLARIFVIVGTMIYSIIPICLLMIFTPLTCYKLFQRVKLQRTLSSSSSNRVSEEVRKTSTMLLSVSIAYMILVAPIGVAHIFFYLQGLNIFEATQPGMVIYREIAQILEQLNYSINFFLYVICCKSFRDRVMLVLACKKQPTRYRNQLKSRESTIRYKNEASTENSSSRIFSTNSLDGGIVNISDRGQVHDDSQK</sequence>
<evidence type="ECO:0000259" key="9">
    <source>
        <dbReference type="PROSITE" id="PS50262"/>
    </source>
</evidence>
<gene>
    <name evidence="10" type="ORF">SNE40_006577</name>
</gene>
<dbReference type="SUPFAM" id="SSF81321">
    <property type="entry name" value="Family A G protein-coupled receptor-like"/>
    <property type="match status" value="1"/>
</dbReference>
<evidence type="ECO:0000256" key="7">
    <source>
        <dbReference type="ARBA" id="ARBA00023224"/>
    </source>
</evidence>
<evidence type="ECO:0000256" key="6">
    <source>
        <dbReference type="ARBA" id="ARBA00023170"/>
    </source>
</evidence>
<dbReference type="PANTHER" id="PTHR24243:SF230">
    <property type="entry name" value="G-PROTEIN COUPLED RECEPTORS FAMILY 1 PROFILE DOMAIN-CONTAINING PROTEIN"/>
    <property type="match status" value="1"/>
</dbReference>
<keyword evidence="11" id="KW-1185">Reference proteome</keyword>
<keyword evidence="5 8" id="KW-0472">Membrane</keyword>
<dbReference type="Pfam" id="PF00001">
    <property type="entry name" value="7tm_1"/>
    <property type="match status" value="1"/>
</dbReference>
<keyword evidence="4" id="KW-0297">G-protein coupled receptor</keyword>
<dbReference type="PROSITE" id="PS50262">
    <property type="entry name" value="G_PROTEIN_RECEP_F1_2"/>
    <property type="match status" value="1"/>
</dbReference>
<protein>
    <recommendedName>
        <fullName evidence="9">G-protein coupled receptors family 1 profile domain-containing protein</fullName>
    </recommendedName>
</protein>
<feature type="domain" description="G-protein coupled receptors family 1 profile" evidence="9">
    <location>
        <begin position="85"/>
        <end position="345"/>
    </location>
</feature>
<evidence type="ECO:0000256" key="5">
    <source>
        <dbReference type="ARBA" id="ARBA00023136"/>
    </source>
</evidence>
<evidence type="ECO:0000256" key="1">
    <source>
        <dbReference type="ARBA" id="ARBA00004141"/>
    </source>
</evidence>
<feature type="transmembrane region" description="Helical" evidence="8">
    <location>
        <begin position="69"/>
        <end position="95"/>
    </location>
</feature>
<comment type="caution">
    <text evidence="10">The sequence shown here is derived from an EMBL/GenBank/DDBJ whole genome shotgun (WGS) entry which is preliminary data.</text>
</comment>
<proteinExistence type="predicted"/>
<dbReference type="InterPro" id="IPR000276">
    <property type="entry name" value="GPCR_Rhodpsn"/>
</dbReference>
<dbReference type="Proteomes" id="UP001347796">
    <property type="component" value="Unassembled WGS sequence"/>
</dbReference>
<evidence type="ECO:0000256" key="2">
    <source>
        <dbReference type="ARBA" id="ARBA00022692"/>
    </source>
</evidence>
<feature type="transmembrane region" description="Helical" evidence="8">
    <location>
        <begin position="189"/>
        <end position="209"/>
    </location>
</feature>
<keyword evidence="2 8" id="KW-0812">Transmembrane</keyword>
<evidence type="ECO:0000256" key="3">
    <source>
        <dbReference type="ARBA" id="ARBA00022989"/>
    </source>
</evidence>
<dbReference type="GO" id="GO:0005886">
    <property type="term" value="C:plasma membrane"/>
    <property type="evidence" value="ECO:0007669"/>
    <property type="project" value="TreeGrafter"/>
</dbReference>
<evidence type="ECO:0000256" key="4">
    <source>
        <dbReference type="ARBA" id="ARBA00023040"/>
    </source>
</evidence>
<organism evidence="10 11">
    <name type="scientific">Patella caerulea</name>
    <name type="common">Rayed Mediterranean limpet</name>
    <dbReference type="NCBI Taxonomy" id="87958"/>
    <lineage>
        <taxon>Eukaryota</taxon>
        <taxon>Metazoa</taxon>
        <taxon>Spiralia</taxon>
        <taxon>Lophotrochozoa</taxon>
        <taxon>Mollusca</taxon>
        <taxon>Gastropoda</taxon>
        <taxon>Patellogastropoda</taxon>
        <taxon>Patelloidea</taxon>
        <taxon>Patellidae</taxon>
        <taxon>Patella</taxon>
    </lineage>
</organism>
<evidence type="ECO:0000313" key="11">
    <source>
        <dbReference type="Proteomes" id="UP001347796"/>
    </source>
</evidence>
<dbReference type="PRINTS" id="PR00237">
    <property type="entry name" value="GPCRRHODOPSN"/>
</dbReference>